<evidence type="ECO:0000256" key="2">
    <source>
        <dbReference type="ARBA" id="ARBA00022705"/>
    </source>
</evidence>
<keyword evidence="1" id="KW-0436">Ligase</keyword>
<dbReference type="CDD" id="cd07896">
    <property type="entry name" value="Adenylation_kDNA_ligase_like"/>
    <property type="match status" value="1"/>
</dbReference>
<evidence type="ECO:0000256" key="5">
    <source>
        <dbReference type="SAM" id="SignalP"/>
    </source>
</evidence>
<feature type="domain" description="DNA ligase OB-like" evidence="6">
    <location>
        <begin position="217"/>
        <end position="282"/>
    </location>
</feature>
<dbReference type="InterPro" id="IPR029319">
    <property type="entry name" value="DNA_ligase_OB"/>
</dbReference>
<dbReference type="eggNOG" id="COG1793">
    <property type="taxonomic scope" value="Bacteria"/>
</dbReference>
<name>A0A094JKU7_9GAMM</name>
<dbReference type="GO" id="GO:0006260">
    <property type="term" value="P:DNA replication"/>
    <property type="evidence" value="ECO:0007669"/>
    <property type="project" value="UniProtKB-KW"/>
</dbReference>
<dbReference type="Gene3D" id="3.30.1490.70">
    <property type="match status" value="1"/>
</dbReference>
<keyword evidence="4" id="KW-0234">DNA repair</keyword>
<evidence type="ECO:0000313" key="7">
    <source>
        <dbReference type="EMBL" id="KFZ38679.1"/>
    </source>
</evidence>
<dbReference type="SUPFAM" id="SSF56091">
    <property type="entry name" value="DNA ligase/mRNA capping enzyme, catalytic domain"/>
    <property type="match status" value="1"/>
</dbReference>
<evidence type="ECO:0000256" key="1">
    <source>
        <dbReference type="ARBA" id="ARBA00022598"/>
    </source>
</evidence>
<dbReference type="OrthoDB" id="9782700at2"/>
<keyword evidence="8" id="KW-1185">Reference proteome</keyword>
<dbReference type="GO" id="GO:0016874">
    <property type="term" value="F:ligase activity"/>
    <property type="evidence" value="ECO:0007669"/>
    <property type="project" value="UniProtKB-KW"/>
</dbReference>
<keyword evidence="3" id="KW-0227">DNA damage</keyword>
<evidence type="ECO:0000259" key="6">
    <source>
        <dbReference type="Pfam" id="PF14743"/>
    </source>
</evidence>
<reference evidence="7 8" key="1">
    <citation type="submission" date="2014-06" db="EMBL/GenBank/DDBJ databases">
        <title>Shewanella sp. YQH10.</title>
        <authorList>
            <person name="Liu Y."/>
            <person name="Zeng R."/>
        </authorList>
    </citation>
    <scope>NUCLEOTIDE SEQUENCE [LARGE SCALE GENOMIC DNA]</scope>
    <source>
        <strain evidence="7 8">YQH10</strain>
    </source>
</reference>
<dbReference type="Proteomes" id="UP000029264">
    <property type="component" value="Unassembled WGS sequence"/>
</dbReference>
<evidence type="ECO:0000313" key="8">
    <source>
        <dbReference type="Proteomes" id="UP000029264"/>
    </source>
</evidence>
<dbReference type="SUPFAM" id="SSF50249">
    <property type="entry name" value="Nucleic acid-binding proteins"/>
    <property type="match status" value="1"/>
</dbReference>
<dbReference type="AlphaFoldDB" id="A0A094JKU7"/>
<dbReference type="CDD" id="cd08041">
    <property type="entry name" value="OBF_kDNA_ligase_like"/>
    <property type="match status" value="1"/>
</dbReference>
<dbReference type="EMBL" id="JPEO01000002">
    <property type="protein sequence ID" value="KFZ38679.1"/>
    <property type="molecule type" value="Genomic_DNA"/>
</dbReference>
<evidence type="ECO:0000256" key="4">
    <source>
        <dbReference type="ARBA" id="ARBA00023204"/>
    </source>
</evidence>
<feature type="chain" id="PRO_5001905367" description="DNA ligase OB-like domain-containing protein" evidence="5">
    <location>
        <begin position="26"/>
        <end position="292"/>
    </location>
</feature>
<dbReference type="Gene3D" id="3.30.470.30">
    <property type="entry name" value="DNA ligase/mRNA capping enzyme"/>
    <property type="match status" value="1"/>
</dbReference>
<feature type="signal peptide" evidence="5">
    <location>
        <begin position="1"/>
        <end position="25"/>
    </location>
</feature>
<comment type="caution">
    <text evidence="7">The sequence shown here is derived from an EMBL/GenBank/DDBJ whole genome shotgun (WGS) entry which is preliminary data.</text>
</comment>
<proteinExistence type="predicted"/>
<dbReference type="Pfam" id="PF14743">
    <property type="entry name" value="DNA_ligase_OB_2"/>
    <property type="match status" value="1"/>
</dbReference>
<dbReference type="GO" id="GO:0006281">
    <property type="term" value="P:DNA repair"/>
    <property type="evidence" value="ECO:0007669"/>
    <property type="project" value="UniProtKB-KW"/>
</dbReference>
<keyword evidence="5" id="KW-0732">Signal</keyword>
<gene>
    <name evidence="7" type="ORF">HR45_04440</name>
</gene>
<dbReference type="Gene3D" id="2.40.50.140">
    <property type="entry name" value="Nucleic acid-binding proteins"/>
    <property type="match status" value="1"/>
</dbReference>
<protein>
    <recommendedName>
        <fullName evidence="6">DNA ligase OB-like domain-containing protein</fullName>
    </recommendedName>
</protein>
<evidence type="ECO:0000256" key="3">
    <source>
        <dbReference type="ARBA" id="ARBA00022763"/>
    </source>
</evidence>
<dbReference type="PANTHER" id="PTHR47810">
    <property type="entry name" value="DNA LIGASE"/>
    <property type="match status" value="1"/>
</dbReference>
<organism evidence="7 8">
    <name type="scientific">Shewanella mangrovi</name>
    <dbReference type="NCBI Taxonomy" id="1515746"/>
    <lineage>
        <taxon>Bacteria</taxon>
        <taxon>Pseudomonadati</taxon>
        <taxon>Pseudomonadota</taxon>
        <taxon>Gammaproteobacteria</taxon>
        <taxon>Alteromonadales</taxon>
        <taxon>Shewanellaceae</taxon>
        <taxon>Shewanella</taxon>
    </lineage>
</organism>
<dbReference type="InterPro" id="IPR050326">
    <property type="entry name" value="NAD_dep_DNA_ligaseB"/>
</dbReference>
<keyword evidence="2" id="KW-0235">DNA replication</keyword>
<dbReference type="PANTHER" id="PTHR47810:SF1">
    <property type="entry name" value="DNA LIGASE B"/>
    <property type="match status" value="1"/>
</dbReference>
<sequence length="292" mass="32487">MSLLNPYIRLLLLSAFLCTTSSISADETSLHNLPNPELANVWQAQSSPSDFLVSEKLDGVRARWDGERLYSRSGLIIAAPHWFTKGFPDEPLEGELWGGYSSFDQVSLIARGLTDDDAWRTIQYWLFDAPAAAGGFEQRYHHFQAFERLTPYLRVIPQTRGTDVNALQQRLDDIVTRGGEGLVLHQRNAPIVAGRSPYLFKFKPVDDAEAKVLAVLPGNGKYAGMMGSLLVETAEGVRFKIGTGFSDAERRTPPAIGSWITFAHNGVTSSGKPRFARFLRVRLDYELSHDAN</sequence>
<dbReference type="NCBIfam" id="NF006592">
    <property type="entry name" value="PRK09125.1"/>
    <property type="match status" value="1"/>
</dbReference>
<accession>A0A094JKU7</accession>
<dbReference type="RefSeq" id="WP_037440028.1">
    <property type="nucleotide sequence ID" value="NZ_JPEO01000002.1"/>
</dbReference>
<dbReference type="STRING" id="1515746.HR45_04440"/>
<dbReference type="InterPro" id="IPR012340">
    <property type="entry name" value="NA-bd_OB-fold"/>
</dbReference>